<dbReference type="EMBL" id="CAXAMN010021361">
    <property type="protein sequence ID" value="CAK9058488.1"/>
    <property type="molecule type" value="Genomic_DNA"/>
</dbReference>
<feature type="compositionally biased region" description="Low complexity" evidence="1">
    <location>
        <begin position="82"/>
        <end position="91"/>
    </location>
</feature>
<name>A0ABP0N4Z1_9DINO</name>
<sequence>MVLSKKPSGDFSWGMIRAPFDLQKDERVQGGFEKGGFHEGGLQGSFRKEFEVRMGTKGLHITAYITSRSSSRHHHPCYFTEAAGSSATRSSARPRRALPRRSPMPVGL</sequence>
<gene>
    <name evidence="2" type="ORF">CCMP2556_LOCUS28838</name>
</gene>
<proteinExistence type="predicted"/>
<evidence type="ECO:0000256" key="1">
    <source>
        <dbReference type="SAM" id="MobiDB-lite"/>
    </source>
</evidence>
<dbReference type="Proteomes" id="UP001642484">
    <property type="component" value="Unassembled WGS sequence"/>
</dbReference>
<organism evidence="2 3">
    <name type="scientific">Durusdinium trenchii</name>
    <dbReference type="NCBI Taxonomy" id="1381693"/>
    <lineage>
        <taxon>Eukaryota</taxon>
        <taxon>Sar</taxon>
        <taxon>Alveolata</taxon>
        <taxon>Dinophyceae</taxon>
        <taxon>Suessiales</taxon>
        <taxon>Symbiodiniaceae</taxon>
        <taxon>Durusdinium</taxon>
    </lineage>
</organism>
<protein>
    <submittedName>
        <fullName evidence="2">Uncharacterized protein</fullName>
    </submittedName>
</protein>
<reference evidence="2 3" key="1">
    <citation type="submission" date="2024-02" db="EMBL/GenBank/DDBJ databases">
        <authorList>
            <person name="Chen Y."/>
            <person name="Shah S."/>
            <person name="Dougan E. K."/>
            <person name="Thang M."/>
            <person name="Chan C."/>
        </authorList>
    </citation>
    <scope>NUCLEOTIDE SEQUENCE [LARGE SCALE GENOMIC DNA]</scope>
</reference>
<evidence type="ECO:0000313" key="3">
    <source>
        <dbReference type="Proteomes" id="UP001642484"/>
    </source>
</evidence>
<accession>A0ABP0N4Z1</accession>
<comment type="caution">
    <text evidence="2">The sequence shown here is derived from an EMBL/GenBank/DDBJ whole genome shotgun (WGS) entry which is preliminary data.</text>
</comment>
<evidence type="ECO:0000313" key="2">
    <source>
        <dbReference type="EMBL" id="CAK9058488.1"/>
    </source>
</evidence>
<feature type="region of interest" description="Disordered" evidence="1">
    <location>
        <begin position="82"/>
        <end position="108"/>
    </location>
</feature>
<keyword evidence="3" id="KW-1185">Reference proteome</keyword>